<dbReference type="AlphaFoldDB" id="A0A2U2HPI0"/>
<reference evidence="2 3" key="1">
    <citation type="submission" date="2018-04" db="EMBL/GenBank/DDBJ databases">
        <title>Massilia violaceinigra sp. nov., a novel purple-pigmented bacterium isolated from Tianshan glacier, Xinjiang, China.</title>
        <authorList>
            <person name="Wang H."/>
        </authorList>
    </citation>
    <scope>NUCLEOTIDE SEQUENCE [LARGE SCALE GENOMIC DNA]</scope>
    <source>
        <strain evidence="2 3">B448-2</strain>
    </source>
</reference>
<proteinExistence type="predicted"/>
<evidence type="ECO:0000256" key="1">
    <source>
        <dbReference type="SAM" id="SignalP"/>
    </source>
</evidence>
<dbReference type="RefSeq" id="WP_106756682.1">
    <property type="nucleotide sequence ID" value="NZ_PXWF02000089.1"/>
</dbReference>
<gene>
    <name evidence="2" type="ORF">C7C56_006670</name>
</gene>
<organism evidence="2 3">
    <name type="scientific">Massilia glaciei</name>
    <dbReference type="NCBI Taxonomy" id="1524097"/>
    <lineage>
        <taxon>Bacteria</taxon>
        <taxon>Pseudomonadati</taxon>
        <taxon>Pseudomonadota</taxon>
        <taxon>Betaproteobacteria</taxon>
        <taxon>Burkholderiales</taxon>
        <taxon>Oxalobacteraceae</taxon>
        <taxon>Telluria group</taxon>
        <taxon>Massilia</taxon>
    </lineage>
</organism>
<accession>A0A2U2HPI0</accession>
<keyword evidence="1" id="KW-0732">Signal</keyword>
<keyword evidence="3" id="KW-1185">Reference proteome</keyword>
<dbReference type="OrthoDB" id="8754942at2"/>
<sequence>MSNGKLLLGLALGLCLASGDLHGAEAGEAQWIAAAGRVVAFGQAEGLPVVLHVERGPGLPGHTPIGLWTENGRCRLVVSARDNPSARRLTELVDPAYLELFLEGAAVHELGHCHRRLNGYPANEKLLPIAKSIGFIRDWFNRRVRTEEAFADMTEVAWLARYHPESFEAMIGQITRVRTRFLEPKHDTLPWLAAALADGPADAGGDLFALAAVRLNRHR</sequence>
<comment type="caution">
    <text evidence="2">The sequence shown here is derived from an EMBL/GenBank/DDBJ whole genome shotgun (WGS) entry which is preliminary data.</text>
</comment>
<name>A0A2U2HPI0_9BURK</name>
<feature type="chain" id="PRO_5015526106" evidence="1">
    <location>
        <begin position="24"/>
        <end position="219"/>
    </location>
</feature>
<evidence type="ECO:0000313" key="3">
    <source>
        <dbReference type="Proteomes" id="UP000241421"/>
    </source>
</evidence>
<dbReference type="Proteomes" id="UP000241421">
    <property type="component" value="Unassembled WGS sequence"/>
</dbReference>
<feature type="signal peptide" evidence="1">
    <location>
        <begin position="1"/>
        <end position="23"/>
    </location>
</feature>
<evidence type="ECO:0000313" key="2">
    <source>
        <dbReference type="EMBL" id="PWF49411.1"/>
    </source>
</evidence>
<dbReference type="EMBL" id="PXWF02000089">
    <property type="protein sequence ID" value="PWF49411.1"/>
    <property type="molecule type" value="Genomic_DNA"/>
</dbReference>
<protein>
    <submittedName>
        <fullName evidence="2">Uncharacterized protein</fullName>
    </submittedName>
</protein>